<protein>
    <submittedName>
        <fullName evidence="2">ROK family transcriptional regulator</fullName>
    </submittedName>
</protein>
<dbReference type="InterPro" id="IPR036390">
    <property type="entry name" value="WH_DNA-bd_sf"/>
</dbReference>
<dbReference type="Gene3D" id="3.30.420.40">
    <property type="match status" value="2"/>
</dbReference>
<reference evidence="2 3" key="1">
    <citation type="journal article" date="2019" name="Nat. Med.">
        <title>A library of human gut bacterial isolates paired with longitudinal multiomics data enables mechanistic microbiome research.</title>
        <authorList>
            <person name="Poyet M."/>
            <person name="Groussin M."/>
            <person name="Gibbons S.M."/>
            <person name="Avila-Pacheco J."/>
            <person name="Jiang X."/>
            <person name="Kearney S.M."/>
            <person name="Perrotta A.R."/>
            <person name="Berdy B."/>
            <person name="Zhao S."/>
            <person name="Lieberman T.D."/>
            <person name="Swanson P.K."/>
            <person name="Smith M."/>
            <person name="Roesemann S."/>
            <person name="Alexander J.E."/>
            <person name="Rich S.A."/>
            <person name="Livny J."/>
            <person name="Vlamakis H."/>
            <person name="Clish C."/>
            <person name="Bullock K."/>
            <person name="Deik A."/>
            <person name="Scott J."/>
            <person name="Pierce K.A."/>
            <person name="Xavier R.J."/>
            <person name="Alm E.J."/>
        </authorList>
    </citation>
    <scope>NUCLEOTIDE SEQUENCE [LARGE SCALE GENOMIC DNA]</scope>
    <source>
        <strain evidence="2 3">BIOML-A1</strain>
    </source>
</reference>
<name>A0A5B3GYI6_9BACT</name>
<dbReference type="PANTHER" id="PTHR18964:SF149">
    <property type="entry name" value="BIFUNCTIONAL UDP-N-ACETYLGLUCOSAMINE 2-EPIMERASE_N-ACETYLMANNOSAMINE KINASE"/>
    <property type="match status" value="1"/>
</dbReference>
<dbReference type="EMBL" id="VVXJ01000003">
    <property type="protein sequence ID" value="KAA2377669.1"/>
    <property type="molecule type" value="Genomic_DNA"/>
</dbReference>
<evidence type="ECO:0000313" key="2">
    <source>
        <dbReference type="EMBL" id="KAA2377669.1"/>
    </source>
</evidence>
<organism evidence="2 3">
    <name type="scientific">Alistipes shahii</name>
    <dbReference type="NCBI Taxonomy" id="328814"/>
    <lineage>
        <taxon>Bacteria</taxon>
        <taxon>Pseudomonadati</taxon>
        <taxon>Bacteroidota</taxon>
        <taxon>Bacteroidia</taxon>
        <taxon>Bacteroidales</taxon>
        <taxon>Rikenellaceae</taxon>
        <taxon>Alistipes</taxon>
    </lineage>
</organism>
<evidence type="ECO:0000256" key="1">
    <source>
        <dbReference type="ARBA" id="ARBA00006479"/>
    </source>
</evidence>
<dbReference type="Proteomes" id="UP000322658">
    <property type="component" value="Unassembled WGS sequence"/>
</dbReference>
<dbReference type="PANTHER" id="PTHR18964">
    <property type="entry name" value="ROK (REPRESSOR, ORF, KINASE) FAMILY"/>
    <property type="match status" value="1"/>
</dbReference>
<gene>
    <name evidence="2" type="ORF">F2Y07_01935</name>
</gene>
<dbReference type="RefSeq" id="WP_118406972.1">
    <property type="nucleotide sequence ID" value="NZ_CATVWL010000031.1"/>
</dbReference>
<comment type="similarity">
    <text evidence="1">Belongs to the ROK (NagC/XylR) family.</text>
</comment>
<proteinExistence type="inferred from homology"/>
<dbReference type="AlphaFoldDB" id="A0A5B3GYI6"/>
<dbReference type="Pfam" id="PF00480">
    <property type="entry name" value="ROK"/>
    <property type="match status" value="1"/>
</dbReference>
<comment type="caution">
    <text evidence="2">The sequence shown here is derived from an EMBL/GenBank/DDBJ whole genome shotgun (WGS) entry which is preliminary data.</text>
</comment>
<dbReference type="InterPro" id="IPR000600">
    <property type="entry name" value="ROK"/>
</dbReference>
<evidence type="ECO:0000313" key="3">
    <source>
        <dbReference type="Proteomes" id="UP000322658"/>
    </source>
</evidence>
<dbReference type="SUPFAM" id="SSF53067">
    <property type="entry name" value="Actin-like ATPase domain"/>
    <property type="match status" value="1"/>
</dbReference>
<dbReference type="Gene3D" id="1.10.10.10">
    <property type="entry name" value="Winged helix-like DNA-binding domain superfamily/Winged helix DNA-binding domain"/>
    <property type="match status" value="1"/>
</dbReference>
<sequence>MFDPFAFEPPSAEFARAVKVSILKSIFIKKEFTIPDIAQATNFSVTTVAKHVAELQEKNLLELVDRVKTNKRGRRPALYRVKSEACSFLGVDIKSHGLAIGLMDLSGEMVRMEQISDFYFENTHNKLDEICNHIQRFIVRAETELPGKVVCANFNIGGRVNSRTGTSASVFNFEETRDMPLTDLLSERLKIPVFIENDTKAMAYGEYASKERSGYENVIYVNVGWGLGLCLIVNGEIYYGKDGYSGEFGHVHMYNNNIMCHCGKKGCIETELSGSAICRKLIERIHNHEASVLSRKVWGGNVITIADIIAAAEQEDPLCIELVSQVGSELGHQLAGLINLLNPDCIVIGGKIAEVAPYYFLQPVTLAIHKYSLRLMNQHLSILPSRLGQHAGIVGACMLARKRLVWDRLLGTE</sequence>
<dbReference type="InterPro" id="IPR036388">
    <property type="entry name" value="WH-like_DNA-bd_sf"/>
</dbReference>
<accession>A0A5B3GYI6</accession>
<dbReference type="SUPFAM" id="SSF46785">
    <property type="entry name" value="Winged helix' DNA-binding domain"/>
    <property type="match status" value="1"/>
</dbReference>
<dbReference type="InterPro" id="IPR043129">
    <property type="entry name" value="ATPase_NBD"/>
</dbReference>